<accession>A0A6G0K8U4</accession>
<dbReference type="PROSITE" id="PS51257">
    <property type="entry name" value="PROKAR_LIPOPROTEIN"/>
    <property type="match status" value="1"/>
</dbReference>
<evidence type="ECO:0000256" key="1">
    <source>
        <dbReference type="SAM" id="MobiDB-lite"/>
    </source>
</evidence>
<proteinExistence type="predicted"/>
<feature type="signal peptide" evidence="2">
    <location>
        <begin position="1"/>
        <end position="29"/>
    </location>
</feature>
<comment type="caution">
    <text evidence="3">The sequence shown here is derived from an EMBL/GenBank/DDBJ whole genome shotgun (WGS) entry which is preliminary data.</text>
</comment>
<reference evidence="3 4" key="1">
    <citation type="submission" date="2018-09" db="EMBL/GenBank/DDBJ databases">
        <title>Genomic investigation of the strawberry pathogen Phytophthora fragariae indicates pathogenicity is determined by transcriptional variation in three key races.</title>
        <authorList>
            <person name="Adams T.M."/>
            <person name="Armitage A.D."/>
            <person name="Sobczyk M.K."/>
            <person name="Bates H.J."/>
            <person name="Dunwell J.M."/>
            <person name="Nellist C.F."/>
            <person name="Harrison R.J."/>
        </authorList>
    </citation>
    <scope>NUCLEOTIDE SEQUENCE [LARGE SCALE GENOMIC DNA]</scope>
    <source>
        <strain evidence="3 4">ONT-3</strain>
    </source>
</reference>
<gene>
    <name evidence="3" type="ORF">PF010_g22594</name>
</gene>
<feature type="compositionally biased region" description="Low complexity" evidence="1">
    <location>
        <begin position="57"/>
        <end position="71"/>
    </location>
</feature>
<evidence type="ECO:0008006" key="5">
    <source>
        <dbReference type="Google" id="ProtNLM"/>
    </source>
</evidence>
<feature type="region of interest" description="Disordered" evidence="1">
    <location>
        <begin position="54"/>
        <end position="160"/>
    </location>
</feature>
<organism evidence="3 4">
    <name type="scientific">Phytophthora fragariae</name>
    <dbReference type="NCBI Taxonomy" id="53985"/>
    <lineage>
        <taxon>Eukaryota</taxon>
        <taxon>Sar</taxon>
        <taxon>Stramenopiles</taxon>
        <taxon>Oomycota</taxon>
        <taxon>Peronosporomycetes</taxon>
        <taxon>Peronosporales</taxon>
        <taxon>Peronosporaceae</taxon>
        <taxon>Phytophthora</taxon>
    </lineage>
</organism>
<evidence type="ECO:0000256" key="2">
    <source>
        <dbReference type="SAM" id="SignalP"/>
    </source>
</evidence>
<protein>
    <recommendedName>
        <fullName evidence="5">RxLR effector protein</fullName>
    </recommendedName>
</protein>
<sequence>MASRHCAVSSLAIACACVVGMSTASPILAAYPRTASARRPSSSILARFGEGGPSLPSGFRSSSASVPSSRRNTGSRARLERWTGGWNTTRSSSNTVGGARYGASSSPVEAGRSSANSSGGAGSCSGSTLSMLTPGASFSTPSIGSSTAGWRPTGAGVTAS</sequence>
<feature type="compositionally biased region" description="Polar residues" evidence="1">
    <location>
        <begin position="85"/>
        <end position="96"/>
    </location>
</feature>
<dbReference type="EMBL" id="QXFX01002172">
    <property type="protein sequence ID" value="KAE9079881.1"/>
    <property type="molecule type" value="Genomic_DNA"/>
</dbReference>
<feature type="chain" id="PRO_5026135823" description="RxLR effector protein" evidence="2">
    <location>
        <begin position="30"/>
        <end position="160"/>
    </location>
</feature>
<keyword evidence="2" id="KW-0732">Signal</keyword>
<dbReference type="AlphaFoldDB" id="A0A6G0K8U4"/>
<name>A0A6G0K8U4_9STRA</name>
<evidence type="ECO:0000313" key="3">
    <source>
        <dbReference type="EMBL" id="KAE9079881.1"/>
    </source>
</evidence>
<evidence type="ECO:0000313" key="4">
    <source>
        <dbReference type="Proteomes" id="UP000488956"/>
    </source>
</evidence>
<dbReference type="Proteomes" id="UP000488956">
    <property type="component" value="Unassembled WGS sequence"/>
</dbReference>
<feature type="compositionally biased region" description="Polar residues" evidence="1">
    <location>
        <begin position="128"/>
        <end position="148"/>
    </location>
</feature>